<organism evidence="2 3">
    <name type="scientific">Bacteroides ovatus</name>
    <dbReference type="NCBI Taxonomy" id="28116"/>
    <lineage>
        <taxon>Bacteria</taxon>
        <taxon>Pseudomonadati</taxon>
        <taxon>Bacteroidota</taxon>
        <taxon>Bacteroidia</taxon>
        <taxon>Bacteroidales</taxon>
        <taxon>Bacteroidaceae</taxon>
        <taxon>Bacteroides</taxon>
    </lineage>
</organism>
<dbReference type="InterPro" id="IPR007345">
    <property type="entry name" value="Polysacch_pyruvyl_Trfase"/>
</dbReference>
<keyword evidence="2" id="KW-0808">Transferase</keyword>
<evidence type="ECO:0000259" key="1">
    <source>
        <dbReference type="Pfam" id="PF04230"/>
    </source>
</evidence>
<evidence type="ECO:0000313" key="3">
    <source>
        <dbReference type="Proteomes" id="UP000323717"/>
    </source>
</evidence>
<gene>
    <name evidence="2" type="ORF">F3D71_06810</name>
</gene>
<dbReference type="Pfam" id="PF04230">
    <property type="entry name" value="PS_pyruv_trans"/>
    <property type="match status" value="1"/>
</dbReference>
<evidence type="ECO:0000313" key="2">
    <source>
        <dbReference type="EMBL" id="KAA3953180.1"/>
    </source>
</evidence>
<name>A0A5M5C5B8_BACOV</name>
<dbReference type="GO" id="GO:0016740">
    <property type="term" value="F:transferase activity"/>
    <property type="evidence" value="ECO:0007669"/>
    <property type="project" value="UniProtKB-KW"/>
</dbReference>
<sequence length="382" mass="45554">MKIGILTFHRSINYGAFMQCYALSHELMVRYPQHQVDVIDFEYLHKHNSYRAAMRQFPFGIEYYFCYNRFQSDLKRLPLSSKSFITDRTDELCDYIDKHYDIVIVGSDAVWTYQGKMPVDNPYWLFGNKLRNVIKMSYAASAFSSRFDEIPLEERELIKNRLSEFYYIGVRDEVTKSFVESLELGITVYLNHDPTIFLQPATDVKIAKMTLRKNFVFNNKESVSFMTRELPKIDKLRGELAEQYNLLHFYRRDRYKADLLDNRCRFMNNVSPYEWYNLYGQMKLNITNFFHGACLGIINHVPTIVVDDFEQSYMSKYAQLMTDLKLTDRLFYKKDFQYEKFIEAVNYCLTHREEESQRLAIAIDKERVKSQSFFLALDNILK</sequence>
<feature type="domain" description="Polysaccharide pyruvyl transferase" evidence="1">
    <location>
        <begin position="13"/>
        <end position="307"/>
    </location>
</feature>
<dbReference type="Proteomes" id="UP000323717">
    <property type="component" value="Unassembled WGS sequence"/>
</dbReference>
<dbReference type="RefSeq" id="WP_149967911.1">
    <property type="nucleotide sequence ID" value="NZ_JAHYNU010000029.1"/>
</dbReference>
<proteinExistence type="predicted"/>
<protein>
    <submittedName>
        <fullName evidence="2">Polysaccharide pyruvyl transferase family protein</fullName>
    </submittedName>
</protein>
<accession>A0A5M5C5B8</accession>
<dbReference type="EMBL" id="VWLE01000062">
    <property type="protein sequence ID" value="KAA3953180.1"/>
    <property type="molecule type" value="Genomic_DNA"/>
</dbReference>
<dbReference type="AlphaFoldDB" id="A0A5M5C5B8"/>
<comment type="caution">
    <text evidence="2">The sequence shown here is derived from an EMBL/GenBank/DDBJ whole genome shotgun (WGS) entry which is preliminary data.</text>
</comment>
<reference evidence="2 3" key="1">
    <citation type="journal article" date="2019" name="Nat. Med.">
        <title>A library of human gut bacterial isolates paired with longitudinal multiomics data enables mechanistic microbiome research.</title>
        <authorList>
            <person name="Poyet M."/>
            <person name="Groussin M."/>
            <person name="Gibbons S.M."/>
            <person name="Avila-Pacheco J."/>
            <person name="Jiang X."/>
            <person name="Kearney S.M."/>
            <person name="Perrotta A.R."/>
            <person name="Berdy B."/>
            <person name="Zhao S."/>
            <person name="Lieberman T.D."/>
            <person name="Swanson P.K."/>
            <person name="Smith M."/>
            <person name="Roesemann S."/>
            <person name="Alexander J.E."/>
            <person name="Rich S.A."/>
            <person name="Livny J."/>
            <person name="Vlamakis H."/>
            <person name="Clish C."/>
            <person name="Bullock K."/>
            <person name="Deik A."/>
            <person name="Scott J."/>
            <person name="Pierce K.A."/>
            <person name="Xavier R.J."/>
            <person name="Alm E.J."/>
        </authorList>
    </citation>
    <scope>NUCLEOTIDE SEQUENCE [LARGE SCALE GENOMIC DNA]</scope>
    <source>
        <strain evidence="2 3">BIOML-A163</strain>
    </source>
</reference>